<feature type="chain" id="PRO_5044331627" description="beta-glucosidase" evidence="10">
    <location>
        <begin position="18"/>
        <end position="890"/>
    </location>
</feature>
<dbReference type="InterPro" id="IPR036962">
    <property type="entry name" value="Glyco_hydro_3_N_sf"/>
</dbReference>
<evidence type="ECO:0000259" key="11">
    <source>
        <dbReference type="SMART" id="SM01217"/>
    </source>
</evidence>
<dbReference type="InterPro" id="IPR026891">
    <property type="entry name" value="Fn3-like"/>
</dbReference>
<comment type="similarity">
    <text evidence="3">Belongs to the glycosyl hydrolase 3 family.</text>
</comment>
<sequence>MRSFASAALLAATTALAQDSQDFSNRGNFGSPFPNTTYNEYVNDNPVVAAGSNGHQMSPPKYPSPWTEGLGDWKEAYDQAREFVGQLTLEEKVNLTTGTGWQVDRCVGQTGSIPRLGFRAMCLQDSPLGIRYADLVSAFASGVNLAATWDRGLAFAQGAGMGSEHKGKGVDFQLGPVAGPLGRTPEGGRNWEGFSPDPVLTGQLFAQTIRGIQSQNVMTNLKHYIAYEQEHFRQVPEANGFGYNITEPSSSNLDDVTMHELYLWPFADGIRAGAASVMCSYNQINGSQACQNSYTLNYLLKGELGFQGPVITDWLGGHSGVSSVHAGLDMLMPGDSDSYNNGYSYFGSNLTIAVLNGTVPAWRVDDMAMRIMAAYYKVDADTNRTDINFSSWTKDTYNYEHYYVGQGWTKVNDHVNVRADHGALIRHIGSASTVLLKNVNNTLPLSGKEPLTTVFGEDAGPSPHGPNGCDDHGCDDGTLAMGWGSGTADFPYLVTPDTAIQNTVLQNGGSYESIFDNYDLDTIGALARRSNASIVFANSDAGETFIQVDGNLGDRNNLTFWQGADDMVATVAGNCSNTILVVHSVGPVLLEEYKNNPNITAILWAGLPGQESGNSIADILYGRVNPGAKLPWTIGKKREDWGTDILYNDNDDAGVPQINYKEGNIIDYRAFDLHNKTPTYEFGFGLSYTTFEYSDLKVENLNASAYVPFMGHTTAAPTFRNFSMDPADHTFPANFTRVNLYHYPWLNSTNLTEASGDPNYGSSDFFPEGALNGSAQPVPKAGGAPGGNPSIYDVLYRVHATIQNTGSVVGDEVPQLYLSRGGPYDPVKELRGFERLSIAPNMTARVSFDITRRDIASWSTVEQDWYVQNTTKHVWVGSSSRNLPLSGVLA</sequence>
<dbReference type="AlphaFoldDB" id="A0AB34KMS1"/>
<keyword evidence="6" id="KW-0325">Glycoprotein</keyword>
<keyword evidence="10" id="KW-0732">Signal</keyword>
<evidence type="ECO:0000256" key="2">
    <source>
        <dbReference type="ARBA" id="ARBA00004987"/>
    </source>
</evidence>
<dbReference type="Gene3D" id="2.60.40.10">
    <property type="entry name" value="Immunoglobulins"/>
    <property type="match status" value="1"/>
</dbReference>
<evidence type="ECO:0000313" key="12">
    <source>
        <dbReference type="EMBL" id="KAL1586289.1"/>
    </source>
</evidence>
<dbReference type="Gene3D" id="3.40.50.1700">
    <property type="entry name" value="Glycoside hydrolase family 3 C-terminal domain"/>
    <property type="match status" value="1"/>
</dbReference>
<dbReference type="InterPro" id="IPR002772">
    <property type="entry name" value="Glyco_hydro_3_C"/>
</dbReference>
<dbReference type="FunFam" id="3.40.50.1700:FF:000003">
    <property type="entry name" value="Probable beta-glucosidase"/>
    <property type="match status" value="1"/>
</dbReference>
<dbReference type="RefSeq" id="XP_069229394.1">
    <property type="nucleotide sequence ID" value="XM_069374146.1"/>
</dbReference>
<keyword evidence="13" id="KW-1185">Reference proteome</keyword>
<gene>
    <name evidence="12" type="ORF">WHR41_05541</name>
</gene>
<proteinExistence type="inferred from homology"/>
<comment type="pathway">
    <text evidence="2">Glycan metabolism; cellulose degradation.</text>
</comment>
<dbReference type="PRINTS" id="PR00133">
    <property type="entry name" value="GLHYDRLASE3"/>
</dbReference>
<dbReference type="PANTHER" id="PTHR42715">
    <property type="entry name" value="BETA-GLUCOSIDASE"/>
    <property type="match status" value="1"/>
</dbReference>
<dbReference type="InterPro" id="IPR036881">
    <property type="entry name" value="Glyco_hydro_3_C_sf"/>
</dbReference>
<evidence type="ECO:0000256" key="5">
    <source>
        <dbReference type="ARBA" id="ARBA00022801"/>
    </source>
</evidence>
<dbReference type="GO" id="GO:0009251">
    <property type="term" value="P:glucan catabolic process"/>
    <property type="evidence" value="ECO:0007669"/>
    <property type="project" value="TreeGrafter"/>
</dbReference>
<dbReference type="Proteomes" id="UP000803884">
    <property type="component" value="Unassembled WGS sequence"/>
</dbReference>
<dbReference type="Pfam" id="PF01915">
    <property type="entry name" value="Glyco_hydro_3_C"/>
    <property type="match status" value="1"/>
</dbReference>
<comment type="caution">
    <text evidence="12">The sequence shown here is derived from an EMBL/GenBank/DDBJ whole genome shotgun (WGS) entry which is preliminary data.</text>
</comment>
<dbReference type="SMART" id="SM01217">
    <property type="entry name" value="Fn3_like"/>
    <property type="match status" value="1"/>
</dbReference>
<dbReference type="InterPro" id="IPR013783">
    <property type="entry name" value="Ig-like_fold"/>
</dbReference>
<feature type="domain" description="Fibronectin type III-like" evidence="11">
    <location>
        <begin position="812"/>
        <end position="880"/>
    </location>
</feature>
<dbReference type="InterPro" id="IPR017853">
    <property type="entry name" value="GH"/>
</dbReference>
<evidence type="ECO:0000256" key="10">
    <source>
        <dbReference type="SAM" id="SignalP"/>
    </source>
</evidence>
<protein>
    <recommendedName>
        <fullName evidence="4">beta-glucosidase</fullName>
        <ecNumber evidence="4">3.2.1.21</ecNumber>
    </recommendedName>
</protein>
<evidence type="ECO:0000256" key="4">
    <source>
        <dbReference type="ARBA" id="ARBA00012744"/>
    </source>
</evidence>
<comment type="catalytic activity">
    <reaction evidence="1">
        <text>Hydrolysis of terminal, non-reducing beta-D-glucosyl residues with release of beta-D-glucose.</text>
        <dbReference type="EC" id="3.2.1.21"/>
    </reaction>
</comment>
<dbReference type="EMBL" id="JAAQHG020000015">
    <property type="protein sequence ID" value="KAL1586289.1"/>
    <property type="molecule type" value="Genomic_DNA"/>
</dbReference>
<dbReference type="SUPFAM" id="SSF52279">
    <property type="entry name" value="Beta-D-glucan exohydrolase, C-terminal domain"/>
    <property type="match status" value="1"/>
</dbReference>
<name>A0AB34KMS1_9PEZI</name>
<evidence type="ECO:0000256" key="7">
    <source>
        <dbReference type="ARBA" id="ARBA00023277"/>
    </source>
</evidence>
<evidence type="ECO:0000256" key="6">
    <source>
        <dbReference type="ARBA" id="ARBA00023180"/>
    </source>
</evidence>
<dbReference type="Pfam" id="PF00933">
    <property type="entry name" value="Glyco_hydro_3"/>
    <property type="match status" value="1"/>
</dbReference>
<evidence type="ECO:0000256" key="3">
    <source>
        <dbReference type="ARBA" id="ARBA00005336"/>
    </source>
</evidence>
<dbReference type="InterPro" id="IPR001764">
    <property type="entry name" value="Glyco_hydro_3_N"/>
</dbReference>
<dbReference type="InterPro" id="IPR050288">
    <property type="entry name" value="Cellulose_deg_GH3"/>
</dbReference>
<dbReference type="GeneID" id="96006984"/>
<dbReference type="EC" id="3.2.1.21" evidence="4"/>
<keyword evidence="8" id="KW-0326">Glycosidase</keyword>
<dbReference type="FunFam" id="3.20.20.300:FF:000002">
    <property type="entry name" value="Probable beta-glucosidase"/>
    <property type="match status" value="1"/>
</dbReference>
<dbReference type="PANTHER" id="PTHR42715:SF29">
    <property type="entry name" value="BETA-GLUCOSIDASE A-RELATED"/>
    <property type="match status" value="1"/>
</dbReference>
<evidence type="ECO:0000256" key="9">
    <source>
        <dbReference type="ARBA" id="ARBA00023326"/>
    </source>
</evidence>
<evidence type="ECO:0000256" key="1">
    <source>
        <dbReference type="ARBA" id="ARBA00000448"/>
    </source>
</evidence>
<dbReference type="Gene3D" id="3.20.20.300">
    <property type="entry name" value="Glycoside hydrolase, family 3, N-terminal domain"/>
    <property type="match status" value="1"/>
</dbReference>
<dbReference type="Pfam" id="PF14310">
    <property type="entry name" value="Fn3-like"/>
    <property type="match status" value="1"/>
</dbReference>
<keyword evidence="7" id="KW-0119">Carbohydrate metabolism</keyword>
<keyword evidence="9" id="KW-0624">Polysaccharide degradation</keyword>
<evidence type="ECO:0000256" key="8">
    <source>
        <dbReference type="ARBA" id="ARBA00023295"/>
    </source>
</evidence>
<dbReference type="GO" id="GO:0008422">
    <property type="term" value="F:beta-glucosidase activity"/>
    <property type="evidence" value="ECO:0007669"/>
    <property type="project" value="UniProtKB-EC"/>
</dbReference>
<accession>A0AB34KMS1</accession>
<organism evidence="12 13">
    <name type="scientific">Cladosporium halotolerans</name>
    <dbReference type="NCBI Taxonomy" id="1052096"/>
    <lineage>
        <taxon>Eukaryota</taxon>
        <taxon>Fungi</taxon>
        <taxon>Dikarya</taxon>
        <taxon>Ascomycota</taxon>
        <taxon>Pezizomycotina</taxon>
        <taxon>Dothideomycetes</taxon>
        <taxon>Dothideomycetidae</taxon>
        <taxon>Cladosporiales</taxon>
        <taxon>Cladosporiaceae</taxon>
        <taxon>Cladosporium</taxon>
    </lineage>
</organism>
<feature type="signal peptide" evidence="10">
    <location>
        <begin position="1"/>
        <end position="17"/>
    </location>
</feature>
<reference evidence="12 13" key="1">
    <citation type="journal article" date="2020" name="Microbiol. Resour. Announc.">
        <title>Draft Genome Sequence of a Cladosporium Species Isolated from the Mesophotic Ascidian Didemnum maculosum.</title>
        <authorList>
            <person name="Gioti A."/>
            <person name="Siaperas R."/>
            <person name="Nikolaivits E."/>
            <person name="Le Goff G."/>
            <person name="Ouazzani J."/>
            <person name="Kotoulas G."/>
            <person name="Topakas E."/>
        </authorList>
    </citation>
    <scope>NUCLEOTIDE SEQUENCE [LARGE SCALE GENOMIC DNA]</scope>
    <source>
        <strain evidence="12 13">TM138-S3</strain>
    </source>
</reference>
<evidence type="ECO:0000313" key="13">
    <source>
        <dbReference type="Proteomes" id="UP000803884"/>
    </source>
</evidence>
<keyword evidence="5" id="KW-0378">Hydrolase</keyword>
<dbReference type="SUPFAM" id="SSF51445">
    <property type="entry name" value="(Trans)glycosidases"/>
    <property type="match status" value="1"/>
</dbReference>